<feature type="domain" description="Peptidase M14" evidence="13">
    <location>
        <begin position="140"/>
        <end position="449"/>
    </location>
</feature>
<keyword evidence="3" id="KW-0121">Carboxypeptidase</keyword>
<feature type="active site" description="Proton donor/acceptor" evidence="11">
    <location>
        <position position="411"/>
    </location>
</feature>
<dbReference type="Proteomes" id="UP000580250">
    <property type="component" value="Unassembled WGS sequence"/>
</dbReference>
<keyword evidence="7" id="KW-0378">Hydrolase</keyword>
<dbReference type="OrthoDB" id="3626597at2759"/>
<evidence type="ECO:0000259" key="13">
    <source>
        <dbReference type="PROSITE" id="PS52035"/>
    </source>
</evidence>
<evidence type="ECO:0000256" key="12">
    <source>
        <dbReference type="SAM" id="SignalP"/>
    </source>
</evidence>
<comment type="caution">
    <text evidence="14">The sequence shown here is derived from an EMBL/GenBank/DDBJ whole genome shotgun (WGS) entry which is preliminary data.</text>
</comment>
<evidence type="ECO:0000256" key="8">
    <source>
        <dbReference type="ARBA" id="ARBA00022833"/>
    </source>
</evidence>
<dbReference type="PANTHER" id="PTHR11705:SF91">
    <property type="entry name" value="FI01817P-RELATED"/>
    <property type="match status" value="1"/>
</dbReference>
<evidence type="ECO:0000256" key="7">
    <source>
        <dbReference type="ARBA" id="ARBA00022801"/>
    </source>
</evidence>
<gene>
    <name evidence="14" type="ORF">MENT_LOCUS10754</name>
</gene>
<proteinExistence type="inferred from homology"/>
<dbReference type="GO" id="GO:0004181">
    <property type="term" value="F:metallocarboxypeptidase activity"/>
    <property type="evidence" value="ECO:0007669"/>
    <property type="project" value="InterPro"/>
</dbReference>
<dbReference type="PROSITE" id="PS52035">
    <property type="entry name" value="PEPTIDASE_M14"/>
    <property type="match status" value="1"/>
</dbReference>
<dbReference type="InterPro" id="IPR003146">
    <property type="entry name" value="M14A_act_pep"/>
</dbReference>
<comment type="similarity">
    <text evidence="2 11">Belongs to the peptidase M14 family.</text>
</comment>
<keyword evidence="4" id="KW-0645">Protease</keyword>
<dbReference type="SUPFAM" id="SSF54897">
    <property type="entry name" value="Protease propeptides/inhibitors"/>
    <property type="match status" value="1"/>
</dbReference>
<dbReference type="InterPro" id="IPR036990">
    <property type="entry name" value="M14A-like_propep"/>
</dbReference>
<evidence type="ECO:0000256" key="3">
    <source>
        <dbReference type="ARBA" id="ARBA00022645"/>
    </source>
</evidence>
<evidence type="ECO:0000256" key="10">
    <source>
        <dbReference type="ARBA" id="ARBA00023157"/>
    </source>
</evidence>
<name>A0A6V7UBA4_MELEN</name>
<dbReference type="Pfam" id="PF02244">
    <property type="entry name" value="Propep_M14"/>
    <property type="match status" value="1"/>
</dbReference>
<dbReference type="GO" id="GO:0006508">
    <property type="term" value="P:proteolysis"/>
    <property type="evidence" value="ECO:0007669"/>
    <property type="project" value="UniProtKB-KW"/>
</dbReference>
<evidence type="ECO:0000313" key="14">
    <source>
        <dbReference type="EMBL" id="CAD2152418.1"/>
    </source>
</evidence>
<keyword evidence="9" id="KW-0482">Metalloprotease</keyword>
<comment type="cofactor">
    <cofactor evidence="1">
        <name>Zn(2+)</name>
        <dbReference type="ChEBI" id="CHEBI:29105"/>
    </cofactor>
</comment>
<organism evidence="14 15">
    <name type="scientific">Meloidogyne enterolobii</name>
    <name type="common">Root-knot nematode worm</name>
    <name type="synonym">Meloidogyne mayaguensis</name>
    <dbReference type="NCBI Taxonomy" id="390850"/>
    <lineage>
        <taxon>Eukaryota</taxon>
        <taxon>Metazoa</taxon>
        <taxon>Ecdysozoa</taxon>
        <taxon>Nematoda</taxon>
        <taxon>Chromadorea</taxon>
        <taxon>Rhabditida</taxon>
        <taxon>Tylenchina</taxon>
        <taxon>Tylenchomorpha</taxon>
        <taxon>Tylenchoidea</taxon>
        <taxon>Meloidogynidae</taxon>
        <taxon>Meloidogyninae</taxon>
        <taxon>Meloidogyne</taxon>
    </lineage>
</organism>
<keyword evidence="6 12" id="KW-0732">Signal</keyword>
<evidence type="ECO:0000256" key="1">
    <source>
        <dbReference type="ARBA" id="ARBA00001947"/>
    </source>
</evidence>
<keyword evidence="8" id="KW-0862">Zinc</keyword>
<keyword evidence="5" id="KW-0479">Metal-binding</keyword>
<evidence type="ECO:0000256" key="9">
    <source>
        <dbReference type="ARBA" id="ARBA00023049"/>
    </source>
</evidence>
<dbReference type="PANTHER" id="PTHR11705">
    <property type="entry name" value="PROTEASE FAMILY M14 CARBOXYPEPTIDASE A,B"/>
    <property type="match status" value="1"/>
</dbReference>
<evidence type="ECO:0000256" key="2">
    <source>
        <dbReference type="ARBA" id="ARBA00005988"/>
    </source>
</evidence>
<sequence length="456" mass="52028">MFLLLSVIFTLLTFAKSEEEKHVHRQYDGFKLFRAFLSNKSQLMELKNITRSINMLKSEENNIQIWKVHSQPGMPAEIFSGPESERKLLDFFDDKKIVYSTLIEDFGLQMRVSGETLRYELLDEWDEELITSIEEFDLGRYHRYNSIIQYLQLIAKENPKIAKFESIGKTTELRDLGVLKLGYAPFNNKTIKPIFLLDGGIHAREWIAPAVALNAINAFINNPKWRSLLDHIDVHIIPVLNPDGYEYTWTRDRLWRHTRSGPYKTTKLCGIGDAPLCYGVDPNRNFPYHWAETGTDPCPCSEVYPGPTPLSEPECAHLAAYMNKNKNNLKAYLTLHAYGNLIIHGWNYAARTYPDNVEELRVVAEKMAKAIVQEGGAPFKIGSAPDILYEAAGGSDDYATSLGVKYSYTMELTSGRYENLFGGFIFPERGIKKEAAKVLPGIYQLALQVYKDDLKL</sequence>
<feature type="chain" id="PRO_5027558360" description="Peptidase M14 domain-containing protein" evidence="12">
    <location>
        <begin position="18"/>
        <end position="456"/>
    </location>
</feature>
<dbReference type="CDD" id="cd03860">
    <property type="entry name" value="M14_CP_A-B_like"/>
    <property type="match status" value="1"/>
</dbReference>
<dbReference type="GO" id="GO:0005615">
    <property type="term" value="C:extracellular space"/>
    <property type="evidence" value="ECO:0007669"/>
    <property type="project" value="TreeGrafter"/>
</dbReference>
<dbReference type="PROSITE" id="PS00132">
    <property type="entry name" value="CARBOXYPEPT_ZN_1"/>
    <property type="match status" value="1"/>
</dbReference>
<dbReference type="Pfam" id="PF00246">
    <property type="entry name" value="Peptidase_M14"/>
    <property type="match status" value="1"/>
</dbReference>
<protein>
    <recommendedName>
        <fullName evidence="13">Peptidase M14 domain-containing protein</fullName>
    </recommendedName>
</protein>
<evidence type="ECO:0000256" key="5">
    <source>
        <dbReference type="ARBA" id="ARBA00022723"/>
    </source>
</evidence>
<dbReference type="Gene3D" id="3.40.630.10">
    <property type="entry name" value="Zn peptidases"/>
    <property type="match status" value="1"/>
</dbReference>
<dbReference type="FunFam" id="3.40.630.10:FF:000084">
    <property type="entry name" value="Carboxypeptidase B2"/>
    <property type="match status" value="1"/>
</dbReference>
<dbReference type="PRINTS" id="PR00765">
    <property type="entry name" value="CRBOXYPTASEA"/>
</dbReference>
<dbReference type="EMBL" id="CAJEWN010000050">
    <property type="protein sequence ID" value="CAD2152418.1"/>
    <property type="molecule type" value="Genomic_DNA"/>
</dbReference>
<evidence type="ECO:0000313" key="15">
    <source>
        <dbReference type="Proteomes" id="UP000580250"/>
    </source>
</evidence>
<dbReference type="Gene3D" id="3.30.70.340">
    <property type="entry name" value="Metallocarboxypeptidase-like"/>
    <property type="match status" value="1"/>
</dbReference>
<accession>A0A6V7UBA4</accession>
<reference evidence="14 15" key="1">
    <citation type="submission" date="2020-08" db="EMBL/GenBank/DDBJ databases">
        <authorList>
            <person name="Koutsovoulos G."/>
            <person name="Danchin GJ E."/>
        </authorList>
    </citation>
    <scope>NUCLEOTIDE SEQUENCE [LARGE SCALE GENOMIC DNA]</scope>
</reference>
<dbReference type="GO" id="GO:0008270">
    <property type="term" value="F:zinc ion binding"/>
    <property type="evidence" value="ECO:0007669"/>
    <property type="project" value="InterPro"/>
</dbReference>
<dbReference type="InterPro" id="IPR000834">
    <property type="entry name" value="Peptidase_M14"/>
</dbReference>
<evidence type="ECO:0000256" key="4">
    <source>
        <dbReference type="ARBA" id="ARBA00022670"/>
    </source>
</evidence>
<evidence type="ECO:0000256" key="11">
    <source>
        <dbReference type="PROSITE-ProRule" id="PRU01379"/>
    </source>
</evidence>
<dbReference type="InterPro" id="IPR057246">
    <property type="entry name" value="CARBOXYPEPT_ZN_1"/>
</dbReference>
<dbReference type="SUPFAM" id="SSF53187">
    <property type="entry name" value="Zn-dependent exopeptidases"/>
    <property type="match status" value="1"/>
</dbReference>
<feature type="signal peptide" evidence="12">
    <location>
        <begin position="1"/>
        <end position="17"/>
    </location>
</feature>
<dbReference type="SMART" id="SM00631">
    <property type="entry name" value="Zn_pept"/>
    <property type="match status" value="1"/>
</dbReference>
<keyword evidence="10" id="KW-1015">Disulfide bond</keyword>
<dbReference type="AlphaFoldDB" id="A0A6V7UBA4"/>
<evidence type="ECO:0000256" key="6">
    <source>
        <dbReference type="ARBA" id="ARBA00022729"/>
    </source>
</evidence>